<evidence type="ECO:0000313" key="3">
    <source>
        <dbReference type="Proteomes" id="UP001195483"/>
    </source>
</evidence>
<feature type="signal peptide" evidence="1">
    <location>
        <begin position="1"/>
        <end position="15"/>
    </location>
</feature>
<organism evidence="2 3">
    <name type="scientific">Potamilus streckersoni</name>
    <dbReference type="NCBI Taxonomy" id="2493646"/>
    <lineage>
        <taxon>Eukaryota</taxon>
        <taxon>Metazoa</taxon>
        <taxon>Spiralia</taxon>
        <taxon>Lophotrochozoa</taxon>
        <taxon>Mollusca</taxon>
        <taxon>Bivalvia</taxon>
        <taxon>Autobranchia</taxon>
        <taxon>Heteroconchia</taxon>
        <taxon>Palaeoheterodonta</taxon>
        <taxon>Unionida</taxon>
        <taxon>Unionoidea</taxon>
        <taxon>Unionidae</taxon>
        <taxon>Ambleminae</taxon>
        <taxon>Lampsilini</taxon>
        <taxon>Potamilus</taxon>
    </lineage>
</organism>
<evidence type="ECO:0008006" key="4">
    <source>
        <dbReference type="Google" id="ProtNLM"/>
    </source>
</evidence>
<accession>A0AAE0T5U8</accession>
<dbReference type="Proteomes" id="UP001195483">
    <property type="component" value="Unassembled WGS sequence"/>
</dbReference>
<proteinExistence type="predicted"/>
<name>A0AAE0T5U8_9BIVA</name>
<feature type="chain" id="PRO_5041914910" description="NTR domain-containing protein" evidence="1">
    <location>
        <begin position="16"/>
        <end position="152"/>
    </location>
</feature>
<dbReference type="AlphaFoldDB" id="A0AAE0T5U8"/>
<sequence>MFLLSLLLLWVNVQATPPCTCDDINWEEAKCPEKNKTVVLIQVTAFLNASFLNNVLEESTYKVKEQRFGGESANTLTNATITLHNCKINWTTSTPYLDSWYVIAGDKDTNGILHVSECGMEPYLNGFFNESGREELYEIFNGYVQPKCQDSS</sequence>
<reference evidence="2" key="1">
    <citation type="journal article" date="2021" name="Genome Biol. Evol.">
        <title>A High-Quality Reference Genome for a Parasitic Bivalve with Doubly Uniparental Inheritance (Bivalvia: Unionida).</title>
        <authorList>
            <person name="Smith C.H."/>
        </authorList>
    </citation>
    <scope>NUCLEOTIDE SEQUENCE</scope>
    <source>
        <strain evidence="2">CHS0354</strain>
    </source>
</reference>
<keyword evidence="1" id="KW-0732">Signal</keyword>
<evidence type="ECO:0000313" key="2">
    <source>
        <dbReference type="EMBL" id="KAK3604377.1"/>
    </source>
</evidence>
<gene>
    <name evidence="2" type="ORF">CHS0354_011130</name>
</gene>
<reference evidence="2" key="2">
    <citation type="journal article" date="2021" name="Genome Biol. Evol.">
        <title>Developing a high-quality reference genome for a parasitic bivalve with doubly uniparental inheritance (Bivalvia: Unionida).</title>
        <authorList>
            <person name="Smith C.H."/>
        </authorList>
    </citation>
    <scope>NUCLEOTIDE SEQUENCE</scope>
    <source>
        <strain evidence="2">CHS0354</strain>
        <tissue evidence="2">Mantle</tissue>
    </source>
</reference>
<protein>
    <recommendedName>
        <fullName evidence="4">NTR domain-containing protein</fullName>
    </recommendedName>
</protein>
<comment type="caution">
    <text evidence="2">The sequence shown here is derived from an EMBL/GenBank/DDBJ whole genome shotgun (WGS) entry which is preliminary data.</text>
</comment>
<dbReference type="EMBL" id="JAEAOA010000691">
    <property type="protein sequence ID" value="KAK3604377.1"/>
    <property type="molecule type" value="Genomic_DNA"/>
</dbReference>
<keyword evidence="3" id="KW-1185">Reference proteome</keyword>
<evidence type="ECO:0000256" key="1">
    <source>
        <dbReference type="SAM" id="SignalP"/>
    </source>
</evidence>
<reference evidence="2" key="3">
    <citation type="submission" date="2023-05" db="EMBL/GenBank/DDBJ databases">
        <authorList>
            <person name="Smith C.H."/>
        </authorList>
    </citation>
    <scope>NUCLEOTIDE SEQUENCE</scope>
    <source>
        <strain evidence="2">CHS0354</strain>
        <tissue evidence="2">Mantle</tissue>
    </source>
</reference>